<comment type="caution">
    <text evidence="1">The sequence shown here is derived from an EMBL/GenBank/DDBJ whole genome shotgun (WGS) entry which is preliminary data.</text>
</comment>
<dbReference type="EMBL" id="CAJVPJ010003957">
    <property type="protein sequence ID" value="CAG8646790.1"/>
    <property type="molecule type" value="Genomic_DNA"/>
</dbReference>
<gene>
    <name evidence="1" type="ORF">POCULU_LOCUS9725</name>
</gene>
<sequence length="110" mass="12473">KDTLHALEGVLTRFPKDGKIVGVLYLIVSTFSEGVADEIKSSVFKIILANTVNMNTKLIDYASTIPSLNFGEEEVKKKIKNLELRVDEFRRTSTDRNQDLKNSNRGLRFL</sequence>
<dbReference type="AlphaFoldDB" id="A0A9N9H1X6"/>
<evidence type="ECO:0000313" key="1">
    <source>
        <dbReference type="EMBL" id="CAG8646790.1"/>
    </source>
</evidence>
<organism evidence="1 2">
    <name type="scientific">Paraglomus occultum</name>
    <dbReference type="NCBI Taxonomy" id="144539"/>
    <lineage>
        <taxon>Eukaryota</taxon>
        <taxon>Fungi</taxon>
        <taxon>Fungi incertae sedis</taxon>
        <taxon>Mucoromycota</taxon>
        <taxon>Glomeromycotina</taxon>
        <taxon>Glomeromycetes</taxon>
        <taxon>Paraglomerales</taxon>
        <taxon>Paraglomeraceae</taxon>
        <taxon>Paraglomus</taxon>
    </lineage>
</organism>
<keyword evidence="2" id="KW-1185">Reference proteome</keyword>
<feature type="non-terminal residue" evidence="1">
    <location>
        <position position="110"/>
    </location>
</feature>
<proteinExistence type="predicted"/>
<protein>
    <submittedName>
        <fullName evidence="1">10793_t:CDS:1</fullName>
    </submittedName>
</protein>
<accession>A0A9N9H1X6</accession>
<evidence type="ECO:0000313" key="2">
    <source>
        <dbReference type="Proteomes" id="UP000789572"/>
    </source>
</evidence>
<name>A0A9N9H1X6_9GLOM</name>
<dbReference type="Proteomes" id="UP000789572">
    <property type="component" value="Unassembled WGS sequence"/>
</dbReference>
<feature type="non-terminal residue" evidence="1">
    <location>
        <position position="1"/>
    </location>
</feature>
<reference evidence="1" key="1">
    <citation type="submission" date="2021-06" db="EMBL/GenBank/DDBJ databases">
        <authorList>
            <person name="Kallberg Y."/>
            <person name="Tangrot J."/>
            <person name="Rosling A."/>
        </authorList>
    </citation>
    <scope>NUCLEOTIDE SEQUENCE</scope>
    <source>
        <strain evidence="1">IA702</strain>
    </source>
</reference>